<evidence type="ECO:0000256" key="9">
    <source>
        <dbReference type="ARBA" id="ARBA00064153"/>
    </source>
</evidence>
<feature type="domain" description="SRCR" evidence="13">
    <location>
        <begin position="510"/>
        <end position="609"/>
    </location>
</feature>
<feature type="disulfide bond" evidence="11">
    <location>
        <begin position="859"/>
        <end position="920"/>
    </location>
</feature>
<reference evidence="14" key="3">
    <citation type="submission" date="2025-09" db="UniProtKB">
        <authorList>
            <consortium name="Ensembl"/>
        </authorList>
    </citation>
    <scope>IDENTIFICATION</scope>
</reference>
<keyword evidence="3" id="KW-0732">Signal</keyword>
<feature type="disulfide bond" evidence="11">
    <location>
        <begin position="358"/>
        <end position="368"/>
    </location>
</feature>
<keyword evidence="5 11" id="KW-1015">Disulfide bond</keyword>
<feature type="disulfide bond" evidence="11">
    <location>
        <begin position="701"/>
        <end position="711"/>
    </location>
</feature>
<evidence type="ECO:0000256" key="11">
    <source>
        <dbReference type="PROSITE-ProRule" id="PRU00196"/>
    </source>
</evidence>
<dbReference type="Gene3D" id="3.10.250.10">
    <property type="entry name" value="SRCR-like domain"/>
    <property type="match status" value="9"/>
</dbReference>
<feature type="disulfide bond" evidence="11">
    <location>
        <begin position="670"/>
        <end position="731"/>
    </location>
</feature>
<keyword evidence="7" id="KW-0325">Glycoprotein</keyword>
<feature type="disulfide bond" evidence="11">
    <location>
        <begin position="846"/>
        <end position="910"/>
    </location>
</feature>
<dbReference type="PROSITE" id="PS50287">
    <property type="entry name" value="SRCR_2"/>
    <property type="match status" value="9"/>
</dbReference>
<evidence type="ECO:0000256" key="5">
    <source>
        <dbReference type="ARBA" id="ARBA00023157"/>
    </source>
</evidence>
<feature type="domain" description="SRCR" evidence="13">
    <location>
        <begin position="1"/>
        <end position="80"/>
    </location>
</feature>
<evidence type="ECO:0000256" key="4">
    <source>
        <dbReference type="ARBA" id="ARBA00022737"/>
    </source>
</evidence>
<feature type="disulfide bond" evidence="11">
    <location>
        <begin position="579"/>
        <end position="589"/>
    </location>
</feature>
<dbReference type="FunFam" id="3.10.250.10:FF:000007">
    <property type="entry name" value="Soluble scavenger receptor cysteine-rich domain-containing protein SSC5D"/>
    <property type="match status" value="1"/>
</dbReference>
<evidence type="ECO:0000313" key="15">
    <source>
        <dbReference type="Proteomes" id="UP000694395"/>
    </source>
</evidence>
<evidence type="ECO:0000259" key="13">
    <source>
        <dbReference type="PROSITE" id="PS50287"/>
    </source>
</evidence>
<keyword evidence="12" id="KW-0812">Transmembrane</keyword>
<keyword evidence="4" id="KW-0677">Repeat</keyword>
<evidence type="ECO:0000256" key="6">
    <source>
        <dbReference type="ARBA" id="ARBA00023170"/>
    </source>
</evidence>
<organism evidence="14 15">
    <name type="scientific">Oncorhynchus mykiss</name>
    <name type="common">Rainbow trout</name>
    <name type="synonym">Salmo gairdneri</name>
    <dbReference type="NCBI Taxonomy" id="8022"/>
    <lineage>
        <taxon>Eukaryota</taxon>
        <taxon>Metazoa</taxon>
        <taxon>Chordata</taxon>
        <taxon>Craniata</taxon>
        <taxon>Vertebrata</taxon>
        <taxon>Euteleostomi</taxon>
        <taxon>Actinopterygii</taxon>
        <taxon>Neopterygii</taxon>
        <taxon>Teleostei</taxon>
        <taxon>Protacanthopterygii</taxon>
        <taxon>Salmoniformes</taxon>
        <taxon>Salmonidae</taxon>
        <taxon>Salmoninae</taxon>
        <taxon>Oncorhynchus</taxon>
    </lineage>
</organism>
<keyword evidence="12" id="KW-0472">Membrane</keyword>
<evidence type="ECO:0000256" key="8">
    <source>
        <dbReference type="ARBA" id="ARBA00058074"/>
    </source>
</evidence>
<comment type="subcellular location">
    <subcellularLocation>
        <location evidence="1">Secreted</location>
    </subcellularLocation>
</comment>
<dbReference type="InterPro" id="IPR036772">
    <property type="entry name" value="SRCR-like_dom_sf"/>
</dbReference>
<protein>
    <recommendedName>
        <fullName evidence="10">Soluble scavenger receptor cysteine-rich domain-containing protein SSC5D</fullName>
    </recommendedName>
</protein>
<sequence>IGQWRTVCNDIWDLNDSAVACRQLGNVVSAPERAYFGQGSGPIWQDDVGCSGSECSITQCPHTRGTHNCRHGNDTGVICSGAQVRLVNGNGRCSGRVEIYHNSQWGTVCDDNWDMNDAKVVCKQLDCGSAVSSLGSAYFGQGSGQIWMDNIECSGSESTLRQCSHTTTHDCNHGEDAGVVCSGSQVRLVNGNGRCSGRVEIYHNSQWGTVCDDNWDMNDAKVVCKQLDCGSAMSSPGSARFGQGTGQIWMDDIECSGSESTLRQCSHTTKHNCKHDEDAGVVCLSGAQVRLVNGNGRCSGRVEIYHNSQWGTVCDDNWDMNDAKVVCKQLGCGSAMSSPGSVRFGQGTGQIWMDNIECSDSESTLRQCSHTTTHNCNHGEDAGVVCLSAGEEIRLVNGTSRCSGTVEILYEGQWGRVCGQKWDVDDANVVCGQLGCGRAVSAQGSVHLGQGSGGRPTWLDDVGCKGSESSLTECSHGGLKHHDCLQSQDAKVLNMILKCIYFLPRFKHNIRLVNGSDLCSGRVEVYQIGQWRTVCNDIWDLNDSAVACRQLGCGRAVSAPERAYFGQGSGPIWQDDVGCSGSECSITQCPHTGGTHNCRHGNDAGVICSGKGASSIWTSLGPTKQILITSQIRLVNGKGRCSGRVEIYYNGQWGTVCDDSWDIKDAEVVCRQLDCGGTNQVRSSGQYGPGSGTIWLDDVACTGSERHLTECPHRGFGIHNCHHSEDAGVVCLCSGRVEIYYSGQWGTVCDDDWDMNDAAVVCGQLGCGSAVGAPLGAHFGQGSEPTWLDDVKCSGSESYLSECSHREHPKHAQWVTCLVKIRLVNRSDLCSGRLEVYQTGYCRTVCNDVWDLNDAPVVCRQLGCGRADIAPERAYFGQGSGPIWQDDVGCSGSECSITQCPHTGGGTHNCCHSNDAGVICSGKGTAIFKSCHSGTFNVILVSNFSVYFTLCFWLLFC</sequence>
<dbReference type="FunFam" id="3.10.250.10:FF:000006">
    <property type="entry name" value="neurotrypsin isoform X2"/>
    <property type="match status" value="5"/>
</dbReference>
<dbReference type="Pfam" id="PF00530">
    <property type="entry name" value="SRCR"/>
    <property type="match status" value="9"/>
</dbReference>
<feature type="domain" description="SRCR" evidence="13">
    <location>
        <begin position="733"/>
        <end position="818"/>
    </location>
</feature>
<feature type="disulfide bond" evidence="11">
    <location>
        <begin position="153"/>
        <end position="163"/>
    </location>
</feature>
<keyword evidence="2" id="KW-0964">Secreted</keyword>
<comment type="caution">
    <text evidence="11">Lacks conserved residue(s) required for the propagation of feature annotation.</text>
</comment>
<keyword evidence="12" id="KW-1133">Transmembrane helix</keyword>
<dbReference type="InterPro" id="IPR001190">
    <property type="entry name" value="SRCR"/>
</dbReference>
<dbReference type="PANTHER" id="PTHR48071">
    <property type="entry name" value="SRCR DOMAIN-CONTAINING PROTEIN"/>
    <property type="match status" value="1"/>
</dbReference>
<name>A0A8C7QYZ7_ONCMY</name>
<dbReference type="SMART" id="SM00202">
    <property type="entry name" value="SR"/>
    <property type="match status" value="9"/>
</dbReference>
<dbReference type="GO" id="GO:0005886">
    <property type="term" value="C:plasma membrane"/>
    <property type="evidence" value="ECO:0007669"/>
    <property type="project" value="TreeGrafter"/>
</dbReference>
<feature type="domain" description="SRCR" evidence="13">
    <location>
        <begin position="632"/>
        <end position="732"/>
    </location>
</feature>
<feature type="disulfide bond" evidence="11">
    <location>
        <begin position="890"/>
        <end position="900"/>
    </location>
</feature>
<dbReference type="GeneTree" id="ENSGT00950000183145"/>
<feature type="domain" description="SRCR" evidence="13">
    <location>
        <begin position="289"/>
        <end position="387"/>
    </location>
</feature>
<evidence type="ECO:0000256" key="1">
    <source>
        <dbReference type="ARBA" id="ARBA00004613"/>
    </source>
</evidence>
<keyword evidence="15" id="KW-1185">Reference proteome</keyword>
<feature type="domain" description="SRCR" evidence="13">
    <location>
        <begin position="84"/>
        <end position="182"/>
    </location>
</feature>
<evidence type="ECO:0000256" key="3">
    <source>
        <dbReference type="ARBA" id="ARBA00022729"/>
    </source>
</evidence>
<feature type="domain" description="SRCR" evidence="13">
    <location>
        <begin position="186"/>
        <end position="284"/>
    </location>
</feature>
<feature type="domain" description="SRCR" evidence="13">
    <location>
        <begin position="821"/>
        <end position="921"/>
    </location>
</feature>
<dbReference type="Ensembl" id="ENSOMYT00000048646.2">
    <property type="protein sequence ID" value="ENSOMYP00000044660.2"/>
    <property type="gene ID" value="ENSOMYG00000020401.2"/>
</dbReference>
<dbReference type="GO" id="GO:0004252">
    <property type="term" value="F:serine-type endopeptidase activity"/>
    <property type="evidence" value="ECO:0007669"/>
    <property type="project" value="TreeGrafter"/>
</dbReference>
<comment type="function">
    <text evidence="8">Binds to extracellular matrix proteins. Binds to pathogen-associated molecular patterns (PAMPs) present on the cell walls of Gram-positive and Gram-negative bacteria and fungi, behaving as a pattern recognition receptor (PRR). Induces bacterial and fungal aggregation and subsequent inhibition of PAMP-induced cytokine release. Does not possess intrinsic bactericidal activity. May play a role in the innate defense and homeostasis of certain epithelial surfaces.</text>
</comment>
<evidence type="ECO:0000256" key="7">
    <source>
        <dbReference type="ARBA" id="ARBA00023180"/>
    </source>
</evidence>
<proteinExistence type="predicted"/>
<dbReference type="PRINTS" id="PR00258">
    <property type="entry name" value="SPERACTRCPTR"/>
</dbReference>
<feature type="disulfide bond" evidence="11">
    <location>
        <begin position="657"/>
        <end position="721"/>
    </location>
</feature>
<dbReference type="PANTHER" id="PTHR48071:SF15">
    <property type="entry name" value="SRCR DOMAIN-CONTAINING PROTEIN"/>
    <property type="match status" value="1"/>
</dbReference>
<dbReference type="PROSITE" id="PS00420">
    <property type="entry name" value="SRCR_1"/>
    <property type="match status" value="2"/>
</dbReference>
<dbReference type="SUPFAM" id="SSF56487">
    <property type="entry name" value="SRCR-like"/>
    <property type="match status" value="9"/>
</dbReference>
<evidence type="ECO:0000256" key="12">
    <source>
        <dbReference type="SAM" id="Phobius"/>
    </source>
</evidence>
<evidence type="ECO:0000256" key="10">
    <source>
        <dbReference type="ARBA" id="ARBA00069168"/>
    </source>
</evidence>
<evidence type="ECO:0000313" key="14">
    <source>
        <dbReference type="Ensembl" id="ENSOMYP00000044660.2"/>
    </source>
</evidence>
<comment type="subunit">
    <text evidence="9">Interacts with LGALS1 and laminin.</text>
</comment>
<accession>A0A8C7QYZ7</accession>
<dbReference type="GO" id="GO:0031638">
    <property type="term" value="P:zymogen activation"/>
    <property type="evidence" value="ECO:0007669"/>
    <property type="project" value="TreeGrafter"/>
</dbReference>
<feature type="disulfide bond" evidence="11">
    <location>
        <begin position="255"/>
        <end position="265"/>
    </location>
</feature>
<evidence type="ECO:0000256" key="2">
    <source>
        <dbReference type="ARBA" id="ARBA00022525"/>
    </source>
</evidence>
<dbReference type="Proteomes" id="UP000694395">
    <property type="component" value="Chromosome 12"/>
</dbReference>
<keyword evidence="6" id="KW-0675">Receptor</keyword>
<feature type="disulfide bond" evidence="11">
    <location>
        <begin position="793"/>
        <end position="803"/>
    </location>
</feature>
<dbReference type="AlphaFoldDB" id="A0A8C7QYZ7"/>
<feature type="disulfide bond" evidence="11">
    <location>
        <begin position="464"/>
        <end position="474"/>
    </location>
</feature>
<feature type="transmembrane region" description="Helical" evidence="12">
    <location>
        <begin position="936"/>
        <end position="956"/>
    </location>
</feature>
<reference evidence="14" key="1">
    <citation type="submission" date="2020-07" db="EMBL/GenBank/DDBJ databases">
        <title>A long reads based de novo assembly of the rainbow trout Arlee double haploid line genome.</title>
        <authorList>
            <person name="Gao G."/>
            <person name="Palti Y."/>
        </authorList>
    </citation>
    <scope>NUCLEOTIDE SEQUENCE [LARGE SCALE GENOMIC DNA]</scope>
</reference>
<feature type="domain" description="SRCR" evidence="13">
    <location>
        <begin position="393"/>
        <end position="495"/>
    </location>
</feature>
<dbReference type="FunFam" id="3.10.250.10:FF:000002">
    <property type="entry name" value="Scavenger receptor cysteine-rich type 1 protein M130"/>
    <property type="match status" value="3"/>
</dbReference>
<reference evidence="14" key="2">
    <citation type="submission" date="2025-08" db="UniProtKB">
        <authorList>
            <consortium name="Ensembl"/>
        </authorList>
    </citation>
    <scope>IDENTIFICATION</scope>
</reference>
<feature type="disulfide bond" evidence="11">
    <location>
        <begin position="50"/>
        <end position="60"/>
    </location>
</feature>